<evidence type="ECO:0000256" key="5">
    <source>
        <dbReference type="ARBA" id="ARBA00023136"/>
    </source>
</evidence>
<accession>A0A8C6NRL9</accession>
<feature type="transmembrane region" description="Helical" evidence="6">
    <location>
        <begin position="149"/>
        <end position="168"/>
    </location>
</feature>
<feature type="transmembrane region" description="Helical" evidence="6">
    <location>
        <begin position="82"/>
        <end position="107"/>
    </location>
</feature>
<reference evidence="7" key="1">
    <citation type="submission" date="2014-08" db="EMBL/GenBank/DDBJ databases">
        <authorList>
            <person name="Senf B."/>
            <person name="Petzold A."/>
            <person name="Downie B.R."/>
            <person name="Koch P."/>
            <person name="Platzer M."/>
        </authorList>
    </citation>
    <scope>NUCLEOTIDE SEQUENCE [LARGE SCALE GENOMIC DNA]</scope>
    <source>
        <strain evidence="7">GRZ</strain>
    </source>
</reference>
<reference evidence="7" key="3">
    <citation type="submission" date="2025-09" db="UniProtKB">
        <authorList>
            <consortium name="Ensembl"/>
        </authorList>
    </citation>
    <scope>IDENTIFICATION</scope>
</reference>
<gene>
    <name evidence="7" type="primary">LOC107386494</name>
</gene>
<comment type="similarity">
    <text evidence="2">Belongs to the L6 tetraspanin family.</text>
</comment>
<dbReference type="Proteomes" id="UP000694548">
    <property type="component" value="Chromosome sgr11"/>
</dbReference>
<dbReference type="PANTHER" id="PTHR14198">
    <property type="entry name" value="TRANSMEMBRANE 4 L6 FAMILY MEMBER 1-RELATED"/>
    <property type="match status" value="1"/>
</dbReference>
<dbReference type="GO" id="GO:0016020">
    <property type="term" value="C:membrane"/>
    <property type="evidence" value="ECO:0007669"/>
    <property type="project" value="UniProtKB-SubCell"/>
</dbReference>
<evidence type="ECO:0000256" key="3">
    <source>
        <dbReference type="ARBA" id="ARBA00022692"/>
    </source>
</evidence>
<keyword evidence="8" id="KW-1185">Reference proteome</keyword>
<feature type="transmembrane region" description="Helical" evidence="6">
    <location>
        <begin position="49"/>
        <end position="70"/>
    </location>
</feature>
<evidence type="ECO:0000313" key="8">
    <source>
        <dbReference type="Proteomes" id="UP000694548"/>
    </source>
</evidence>
<dbReference type="Pfam" id="PF05805">
    <property type="entry name" value="L6_membrane"/>
    <property type="match status" value="1"/>
</dbReference>
<organism evidence="7 8">
    <name type="scientific">Nothobranchius furzeri</name>
    <name type="common">Turquoise killifish</name>
    <dbReference type="NCBI Taxonomy" id="105023"/>
    <lineage>
        <taxon>Eukaryota</taxon>
        <taxon>Metazoa</taxon>
        <taxon>Chordata</taxon>
        <taxon>Craniata</taxon>
        <taxon>Vertebrata</taxon>
        <taxon>Euteleostomi</taxon>
        <taxon>Actinopterygii</taxon>
        <taxon>Neopterygii</taxon>
        <taxon>Teleostei</taxon>
        <taxon>Neoteleostei</taxon>
        <taxon>Acanthomorphata</taxon>
        <taxon>Ovalentaria</taxon>
        <taxon>Atherinomorphae</taxon>
        <taxon>Cyprinodontiformes</taxon>
        <taxon>Nothobranchiidae</taxon>
        <taxon>Nothobranchius</taxon>
    </lineage>
</organism>
<evidence type="ECO:0000313" key="7">
    <source>
        <dbReference type="Ensembl" id="ENSNFUP00015020626.1"/>
    </source>
</evidence>
<feature type="transmembrane region" description="Helical" evidence="6">
    <location>
        <begin position="7"/>
        <end position="29"/>
    </location>
</feature>
<dbReference type="GeneTree" id="ENSGT01030000234590"/>
<reference evidence="7" key="2">
    <citation type="submission" date="2025-08" db="UniProtKB">
        <authorList>
            <consortium name="Ensembl"/>
        </authorList>
    </citation>
    <scope>IDENTIFICATION</scope>
</reference>
<dbReference type="InterPro" id="IPR008661">
    <property type="entry name" value="L6_membrane"/>
</dbReference>
<evidence type="ECO:0000256" key="2">
    <source>
        <dbReference type="ARBA" id="ARBA00006193"/>
    </source>
</evidence>
<evidence type="ECO:0000256" key="6">
    <source>
        <dbReference type="SAM" id="Phobius"/>
    </source>
</evidence>
<comment type="subcellular location">
    <subcellularLocation>
        <location evidence="1">Membrane</location>
        <topology evidence="1">Multi-pass membrane protein</topology>
    </subcellularLocation>
</comment>
<evidence type="ECO:0000256" key="1">
    <source>
        <dbReference type="ARBA" id="ARBA00004141"/>
    </source>
</evidence>
<proteinExistence type="inferred from homology"/>
<dbReference type="AlphaFoldDB" id="A0A8C6NRL9"/>
<keyword evidence="3 6" id="KW-0812">Transmembrane</keyword>
<keyword evidence="4 6" id="KW-1133">Transmembrane helix</keyword>
<keyword evidence="5 6" id="KW-0472">Membrane</keyword>
<sequence length="213" mass="23051">MCTGKCSLCIAISLYPLVLMSILCNTLLFFPGWSVKYVQEDHITQEVKYMGGIIGGGVMVLITAFYVHLIGERGCCGNRLGMFFSIVFAAVGVAGAVYSFIVALVGLSSGPLCFTDEGKWDTPFSNSYVTNHATWTQCKEPKEVVQFNIGLFISLAVASVLQALLCAAQVINGIFGCICGTCNKQPTLPHSTVLLSCSMNKIFILQTKYLDKT</sequence>
<dbReference type="Ensembl" id="ENSNFUT00015021598.1">
    <property type="protein sequence ID" value="ENSNFUP00015020626.1"/>
    <property type="gene ID" value="ENSNFUG00015009975.1"/>
</dbReference>
<name>A0A8C6NRL9_NOTFU</name>
<evidence type="ECO:0000256" key="4">
    <source>
        <dbReference type="ARBA" id="ARBA00022989"/>
    </source>
</evidence>
<dbReference type="PANTHER" id="PTHR14198:SF23">
    <property type="entry name" value="SI:CH211-137I24.10"/>
    <property type="match status" value="1"/>
</dbReference>
<protein>
    <submittedName>
        <fullName evidence="7">Transmembrane 4 L6 family member 1-like</fullName>
    </submittedName>
</protein>